<organism evidence="8 9">
    <name type="scientific">Stachybotrys elegans</name>
    <dbReference type="NCBI Taxonomy" id="80388"/>
    <lineage>
        <taxon>Eukaryota</taxon>
        <taxon>Fungi</taxon>
        <taxon>Dikarya</taxon>
        <taxon>Ascomycota</taxon>
        <taxon>Pezizomycotina</taxon>
        <taxon>Sordariomycetes</taxon>
        <taxon>Hypocreomycetidae</taxon>
        <taxon>Hypocreales</taxon>
        <taxon>Stachybotryaceae</taxon>
        <taxon>Stachybotrys</taxon>
    </lineage>
</organism>
<evidence type="ECO:0000256" key="1">
    <source>
        <dbReference type="ARBA" id="ARBA00010790"/>
    </source>
</evidence>
<evidence type="ECO:0000256" key="4">
    <source>
        <dbReference type="RuleBase" id="RU003968"/>
    </source>
</evidence>
<evidence type="ECO:0000259" key="6">
    <source>
        <dbReference type="PROSITE" id="PS00623"/>
    </source>
</evidence>
<evidence type="ECO:0000256" key="2">
    <source>
        <dbReference type="PIRSR" id="PIRSR000137-1"/>
    </source>
</evidence>
<protein>
    <submittedName>
        <fullName evidence="8">GMC oxidoreductase</fullName>
    </submittedName>
</protein>
<dbReference type="GO" id="GO:0016614">
    <property type="term" value="F:oxidoreductase activity, acting on CH-OH group of donors"/>
    <property type="evidence" value="ECO:0007669"/>
    <property type="project" value="InterPro"/>
</dbReference>
<dbReference type="InterPro" id="IPR000172">
    <property type="entry name" value="GMC_OxRdtase_N"/>
</dbReference>
<sequence>MTPSITAGLAFLAASFSVGLARSVSRSDLRASYDYVIVGGGASGLTVANRLSEDADVTVLVIEAGPFDEGEDFITIPGLGGGGFGSRYDWNISLARNDLLGIPVQACPQGKAVGGTTVINLMAFDRGSRSDYDRWERLGLPGWNWETLLKYFKKAKTISPPQPDIAKEYNITVDHSVHGFKGYIQSTYAPFYWPTTRNIVDAFLELGIHIPADSGNGDAYGGYFTPQNRHPVTAARVSARDAYYETARDRPNFHILTDTLVTRLLTKGKSGSISISGVEVSSLRCLRTGTVTADKEVILAGGAIRTPQLLQVSGIGDPALLERFDIPVVVDLPAVGHNFHDHLHVPLLVDHNASLVPSNLTTNATYAAESRELYDRERAGPYTSVGADFLGFLPLRTISNSSTTSALQQAAAAQDVTEFLGDNTPAAVVRGYKAMYKVLTERLPAPDSAVIELISADRQLVVSLQQPYSRGSVRINSSSMEDTPIADSRVLHNPLDVEILVEGIRWARTLIETEALAELQTREVLPGANVTSDRDLAAFVLEAGRSAYHLAGSCTMGPKERGGVVDAQLKVYGVTNLRIVDASVMPLLPASHPQATVFGVAEMAADIIRGRI</sequence>
<feature type="domain" description="Glucose-methanol-choline oxidoreductase N-terminal" evidence="7">
    <location>
        <begin position="302"/>
        <end position="316"/>
    </location>
</feature>
<feature type="chain" id="PRO_5035434656" evidence="5">
    <location>
        <begin position="22"/>
        <end position="612"/>
    </location>
</feature>
<dbReference type="InterPro" id="IPR036188">
    <property type="entry name" value="FAD/NAD-bd_sf"/>
</dbReference>
<dbReference type="Gene3D" id="3.30.560.10">
    <property type="entry name" value="Glucose Oxidase, domain 3"/>
    <property type="match status" value="1"/>
</dbReference>
<evidence type="ECO:0000313" key="8">
    <source>
        <dbReference type="EMBL" id="KAH7309689.1"/>
    </source>
</evidence>
<dbReference type="Proteomes" id="UP000813444">
    <property type="component" value="Unassembled WGS sequence"/>
</dbReference>
<feature type="binding site" evidence="3">
    <location>
        <position position="261"/>
    </location>
    <ligand>
        <name>FAD</name>
        <dbReference type="ChEBI" id="CHEBI:57692"/>
    </ligand>
</feature>
<dbReference type="PIRSF" id="PIRSF000137">
    <property type="entry name" value="Alcohol_oxidase"/>
    <property type="match status" value="1"/>
</dbReference>
<accession>A0A8K0WM42</accession>
<feature type="active site" description="Proton acceptor" evidence="2">
    <location>
        <position position="592"/>
    </location>
</feature>
<evidence type="ECO:0000259" key="7">
    <source>
        <dbReference type="PROSITE" id="PS00624"/>
    </source>
</evidence>
<dbReference type="SUPFAM" id="SSF51905">
    <property type="entry name" value="FAD/NAD(P)-binding domain"/>
    <property type="match status" value="1"/>
</dbReference>
<feature type="binding site" evidence="3">
    <location>
        <position position="116"/>
    </location>
    <ligand>
        <name>FAD</name>
        <dbReference type="ChEBI" id="CHEBI:57692"/>
    </ligand>
</feature>
<feature type="signal peptide" evidence="5">
    <location>
        <begin position="1"/>
        <end position="21"/>
    </location>
</feature>
<dbReference type="EMBL" id="JAGPNK010000013">
    <property type="protein sequence ID" value="KAH7309689.1"/>
    <property type="molecule type" value="Genomic_DNA"/>
</dbReference>
<keyword evidence="4" id="KW-0285">Flavoprotein</keyword>
<dbReference type="PANTHER" id="PTHR11552">
    <property type="entry name" value="GLUCOSE-METHANOL-CHOLINE GMC OXIDOREDUCTASE"/>
    <property type="match status" value="1"/>
</dbReference>
<keyword evidence="9" id="KW-1185">Reference proteome</keyword>
<dbReference type="AlphaFoldDB" id="A0A8K0WM42"/>
<name>A0A8K0WM42_9HYPO</name>
<dbReference type="Gene3D" id="3.50.50.60">
    <property type="entry name" value="FAD/NAD(P)-binding domain"/>
    <property type="match status" value="1"/>
</dbReference>
<comment type="caution">
    <text evidence="8">The sequence shown here is derived from an EMBL/GenBank/DDBJ whole genome shotgun (WGS) entry which is preliminary data.</text>
</comment>
<feature type="binding site" evidence="3">
    <location>
        <begin position="593"/>
        <end position="594"/>
    </location>
    <ligand>
        <name>FAD</name>
        <dbReference type="ChEBI" id="CHEBI:57692"/>
    </ligand>
</feature>
<evidence type="ECO:0000256" key="5">
    <source>
        <dbReference type="SAM" id="SignalP"/>
    </source>
</evidence>
<dbReference type="GO" id="GO:0050660">
    <property type="term" value="F:flavin adenine dinucleotide binding"/>
    <property type="evidence" value="ECO:0007669"/>
    <property type="project" value="InterPro"/>
</dbReference>
<keyword evidence="5" id="KW-0732">Signal</keyword>
<feature type="domain" description="Glucose-methanol-choline oxidoreductase N-terminal" evidence="6">
    <location>
        <begin position="110"/>
        <end position="133"/>
    </location>
</feature>
<dbReference type="PANTHER" id="PTHR11552:SF115">
    <property type="entry name" value="DEHYDROGENASE XPTC-RELATED"/>
    <property type="match status" value="1"/>
</dbReference>
<comment type="cofactor">
    <cofactor evidence="3">
        <name>FAD</name>
        <dbReference type="ChEBI" id="CHEBI:57692"/>
    </cofactor>
</comment>
<feature type="active site" description="Proton donor" evidence="2">
    <location>
        <position position="549"/>
    </location>
</feature>
<evidence type="ECO:0000256" key="3">
    <source>
        <dbReference type="PIRSR" id="PIRSR000137-2"/>
    </source>
</evidence>
<dbReference type="OrthoDB" id="269227at2759"/>
<dbReference type="PROSITE" id="PS00623">
    <property type="entry name" value="GMC_OXRED_1"/>
    <property type="match status" value="1"/>
</dbReference>
<dbReference type="GO" id="GO:0044550">
    <property type="term" value="P:secondary metabolite biosynthetic process"/>
    <property type="evidence" value="ECO:0007669"/>
    <property type="project" value="TreeGrafter"/>
</dbReference>
<dbReference type="Pfam" id="PF05199">
    <property type="entry name" value="GMC_oxred_C"/>
    <property type="match status" value="1"/>
</dbReference>
<dbReference type="SUPFAM" id="SSF54373">
    <property type="entry name" value="FAD-linked reductases, C-terminal domain"/>
    <property type="match status" value="1"/>
</dbReference>
<dbReference type="PROSITE" id="PS00624">
    <property type="entry name" value="GMC_OXRED_2"/>
    <property type="match status" value="1"/>
</dbReference>
<comment type="similarity">
    <text evidence="1 4">Belongs to the GMC oxidoreductase family.</text>
</comment>
<dbReference type="Pfam" id="PF00732">
    <property type="entry name" value="GMC_oxred_N"/>
    <property type="match status" value="1"/>
</dbReference>
<proteinExistence type="inferred from homology"/>
<keyword evidence="3 4" id="KW-0274">FAD</keyword>
<reference evidence="8" key="1">
    <citation type="journal article" date="2021" name="Nat. Commun.">
        <title>Genetic determinants of endophytism in the Arabidopsis root mycobiome.</title>
        <authorList>
            <person name="Mesny F."/>
            <person name="Miyauchi S."/>
            <person name="Thiergart T."/>
            <person name="Pickel B."/>
            <person name="Atanasova L."/>
            <person name="Karlsson M."/>
            <person name="Huettel B."/>
            <person name="Barry K.W."/>
            <person name="Haridas S."/>
            <person name="Chen C."/>
            <person name="Bauer D."/>
            <person name="Andreopoulos W."/>
            <person name="Pangilinan J."/>
            <person name="LaButti K."/>
            <person name="Riley R."/>
            <person name="Lipzen A."/>
            <person name="Clum A."/>
            <person name="Drula E."/>
            <person name="Henrissat B."/>
            <person name="Kohler A."/>
            <person name="Grigoriev I.V."/>
            <person name="Martin F.M."/>
            <person name="Hacquard S."/>
        </authorList>
    </citation>
    <scope>NUCLEOTIDE SEQUENCE</scope>
    <source>
        <strain evidence="8">MPI-CAGE-CH-0235</strain>
    </source>
</reference>
<dbReference type="InterPro" id="IPR012132">
    <property type="entry name" value="GMC_OxRdtase"/>
</dbReference>
<dbReference type="InterPro" id="IPR007867">
    <property type="entry name" value="GMC_OxRtase_C"/>
</dbReference>
<evidence type="ECO:0000313" key="9">
    <source>
        <dbReference type="Proteomes" id="UP000813444"/>
    </source>
</evidence>
<gene>
    <name evidence="8" type="ORF">B0I35DRAFT_358797</name>
</gene>